<accession>A0A0E0ED29</accession>
<reference evidence="2" key="2">
    <citation type="submission" date="2018-05" db="EMBL/GenBank/DDBJ databases">
        <title>OmerRS3 (Oryza meridionalis Reference Sequence Version 3).</title>
        <authorList>
            <person name="Zhang J."/>
            <person name="Kudrna D."/>
            <person name="Lee S."/>
            <person name="Talag J."/>
            <person name="Welchert J."/>
            <person name="Wing R.A."/>
        </authorList>
    </citation>
    <scope>NUCLEOTIDE SEQUENCE [LARGE SCALE GENOMIC DNA]</scope>
    <source>
        <strain evidence="2">cv. OR44</strain>
    </source>
</reference>
<organism evidence="2">
    <name type="scientific">Oryza meridionalis</name>
    <dbReference type="NCBI Taxonomy" id="40149"/>
    <lineage>
        <taxon>Eukaryota</taxon>
        <taxon>Viridiplantae</taxon>
        <taxon>Streptophyta</taxon>
        <taxon>Embryophyta</taxon>
        <taxon>Tracheophyta</taxon>
        <taxon>Spermatophyta</taxon>
        <taxon>Magnoliopsida</taxon>
        <taxon>Liliopsida</taxon>
        <taxon>Poales</taxon>
        <taxon>Poaceae</taxon>
        <taxon>BOP clade</taxon>
        <taxon>Oryzoideae</taxon>
        <taxon>Oryzeae</taxon>
        <taxon>Oryzinae</taxon>
        <taxon>Oryza</taxon>
    </lineage>
</organism>
<sequence length="71" mass="7193">MAEVEVGAVDGLEAPVLAAEQHKDDVVVVVILLGDDGDKIQPPRACPASSAGAVPATVSSPIWPQGPRSAH</sequence>
<evidence type="ECO:0000313" key="3">
    <source>
        <dbReference type="Proteomes" id="UP000008021"/>
    </source>
</evidence>
<evidence type="ECO:0000256" key="1">
    <source>
        <dbReference type="SAM" id="MobiDB-lite"/>
    </source>
</evidence>
<reference evidence="2" key="1">
    <citation type="submission" date="2015-04" db="UniProtKB">
        <authorList>
            <consortium name="EnsemblPlants"/>
        </authorList>
    </citation>
    <scope>IDENTIFICATION</scope>
</reference>
<dbReference type="HOGENOM" id="CLU_2744305_0_0_1"/>
<proteinExistence type="predicted"/>
<name>A0A0E0ED29_9ORYZ</name>
<dbReference type="Proteomes" id="UP000008021">
    <property type="component" value="Chromosome 7"/>
</dbReference>
<feature type="region of interest" description="Disordered" evidence="1">
    <location>
        <begin position="37"/>
        <end position="71"/>
    </location>
</feature>
<keyword evidence="3" id="KW-1185">Reference proteome</keyword>
<dbReference type="AlphaFoldDB" id="A0A0E0ED29"/>
<evidence type="ECO:0000313" key="2">
    <source>
        <dbReference type="EnsemblPlants" id="OMERI07G15410.1"/>
    </source>
</evidence>
<dbReference type="Gramene" id="OMERI07G15410.1">
    <property type="protein sequence ID" value="OMERI07G15410.1"/>
    <property type="gene ID" value="OMERI07G15410"/>
</dbReference>
<dbReference type="EnsemblPlants" id="OMERI07G15410.1">
    <property type="protein sequence ID" value="OMERI07G15410.1"/>
    <property type="gene ID" value="OMERI07G15410"/>
</dbReference>
<protein>
    <submittedName>
        <fullName evidence="2">Uncharacterized protein</fullName>
    </submittedName>
</protein>